<keyword evidence="6" id="KW-1185">Reference proteome</keyword>
<evidence type="ECO:0000256" key="1">
    <source>
        <dbReference type="ARBA" id="ARBA00004167"/>
    </source>
</evidence>
<dbReference type="GO" id="GO:0016757">
    <property type="term" value="F:glycosyltransferase activity"/>
    <property type="evidence" value="ECO:0007669"/>
    <property type="project" value="TreeGrafter"/>
</dbReference>
<dbReference type="RefSeq" id="WP_108894234.1">
    <property type="nucleotide sequence ID" value="NZ_ONZF01000004.1"/>
</dbReference>
<evidence type="ECO:0000313" key="6">
    <source>
        <dbReference type="Proteomes" id="UP000244912"/>
    </source>
</evidence>
<keyword evidence="2" id="KW-0812">Transmembrane</keyword>
<evidence type="ECO:0000256" key="2">
    <source>
        <dbReference type="ARBA" id="ARBA00022692"/>
    </source>
</evidence>
<comment type="subcellular location">
    <subcellularLocation>
        <location evidence="1">Membrane</location>
        <topology evidence="1">Single-pass membrane protein</topology>
    </subcellularLocation>
</comment>
<dbReference type="GO" id="GO:0016020">
    <property type="term" value="C:membrane"/>
    <property type="evidence" value="ECO:0007669"/>
    <property type="project" value="UniProtKB-SubCell"/>
</dbReference>
<dbReference type="Proteomes" id="UP000244912">
    <property type="component" value="Unassembled WGS sequence"/>
</dbReference>
<keyword evidence="3" id="KW-0472">Membrane</keyword>
<organism evidence="5 6">
    <name type="scientific">Palleronia abyssalis</name>
    <dbReference type="NCBI Taxonomy" id="1501240"/>
    <lineage>
        <taxon>Bacteria</taxon>
        <taxon>Pseudomonadati</taxon>
        <taxon>Pseudomonadota</taxon>
        <taxon>Alphaproteobacteria</taxon>
        <taxon>Rhodobacterales</taxon>
        <taxon>Roseobacteraceae</taxon>
        <taxon>Palleronia</taxon>
    </lineage>
</organism>
<proteinExistence type="predicted"/>
<dbReference type="AlphaFoldDB" id="A0A2R8BW70"/>
<dbReference type="PANTHER" id="PTHR21461:SF69">
    <property type="entry name" value="GLYCOSYLTRANSFERASE FAMILY 92 PROTEIN"/>
    <property type="match status" value="1"/>
</dbReference>
<feature type="region of interest" description="Disordered" evidence="4">
    <location>
        <begin position="171"/>
        <end position="192"/>
    </location>
</feature>
<evidence type="ECO:0000313" key="5">
    <source>
        <dbReference type="EMBL" id="SPJ24401.1"/>
    </source>
</evidence>
<name>A0A2R8BW70_9RHOB</name>
<dbReference type="PANTHER" id="PTHR21461">
    <property type="entry name" value="GLYCOSYLTRANSFERASE FAMILY 92 PROTEIN"/>
    <property type="match status" value="1"/>
</dbReference>
<protein>
    <recommendedName>
        <fullName evidence="7">Glycosyl transferase family 2</fullName>
    </recommendedName>
</protein>
<dbReference type="EMBL" id="ONZF01000004">
    <property type="protein sequence ID" value="SPJ24401.1"/>
    <property type="molecule type" value="Genomic_DNA"/>
</dbReference>
<dbReference type="GO" id="GO:0005737">
    <property type="term" value="C:cytoplasm"/>
    <property type="evidence" value="ECO:0007669"/>
    <property type="project" value="TreeGrafter"/>
</dbReference>
<evidence type="ECO:0008006" key="7">
    <source>
        <dbReference type="Google" id="ProtNLM"/>
    </source>
</evidence>
<dbReference type="InterPro" id="IPR029044">
    <property type="entry name" value="Nucleotide-diphossugar_trans"/>
</dbReference>
<evidence type="ECO:0000256" key="4">
    <source>
        <dbReference type="SAM" id="MobiDB-lite"/>
    </source>
</evidence>
<dbReference type="Pfam" id="PF13704">
    <property type="entry name" value="Glyco_tranf_2_4"/>
    <property type="match status" value="1"/>
</dbReference>
<gene>
    <name evidence="5" type="ORF">PAA8504_02229</name>
</gene>
<dbReference type="SUPFAM" id="SSF53448">
    <property type="entry name" value="Nucleotide-diphospho-sugar transferases"/>
    <property type="match status" value="1"/>
</dbReference>
<accession>A0A2R8BW70</accession>
<dbReference type="OrthoDB" id="1997677at2"/>
<reference evidence="5 6" key="1">
    <citation type="submission" date="2018-03" db="EMBL/GenBank/DDBJ databases">
        <authorList>
            <person name="Keele B.F."/>
        </authorList>
    </citation>
    <scope>NUCLEOTIDE SEQUENCE [LARGE SCALE GENOMIC DNA]</scope>
    <source>
        <strain evidence="5 6">CECT 8504</strain>
    </source>
</reference>
<sequence length="747" mass="84734">MDLSFTQIVTQDVRRGRLLAAVKQPDGRVACFFETDFPENAVTNVDGFEVDRFKTLVGGGCYITGQVEWTEGRVRLPVAGEAQYTRPLDARLDAFAGLNTALVIRCGERPDIVSDWLTYHVEEHGLQAALIVDRGPVRDRALEAHLAENPPEGLERVMIVRFDVPIGRADQGNASDPYYSPDAPGRDNMVQPEPDPWTSPLGQRGIFDFIRLTWLAKALGVMNLDLSDLLAPSDPPVFDLAQASPTGWVQLVGRRAFPWSVDDADTIGFGDHACVRFDADFSNPRWCVAPERMPEDSMWRLVRITGGPEGEQPGAVYYRCVGVRHPTDRINRIVPKSTLIEDRPLVDLVARAFGADPKRPPVPEDGPDLRTGRRTVVVTCMKNEGPFILEWIAYHRMMGVDKFIVFTNDCTDGTTEMLDILAEKGIVEHYDNPFRTGRYAELEMKPQYAAFFAAAELDTVKDADWLITMDCDEFINVHVGEGRLEDLFDAVPDANLISMTWRLMGNSDVDRYEDRFIIDQFDLCAPEFIRNPHHAWGFKTLFMNAGFFKKLGVHRPNGMHPQFVGDINWVNGSGKQMPRDQYRTAWRSTSRTYGYDLVSLNHYACRSAESFLVKRDRGRVNHVDRDQGMNYWFRMNHNAERDDSIRRMVPALQVEVDALMADQRLAAQHHACVAAHRAKIDALRVTENYARFHEEITGERMRALSRKLKHFGRSVFAMGPDVLPENVLLMCEDPEFYFTLGQNKIET</sequence>
<keyword evidence="3" id="KW-1133">Transmembrane helix</keyword>
<evidence type="ECO:0000256" key="3">
    <source>
        <dbReference type="ARBA" id="ARBA00022989"/>
    </source>
</evidence>